<accession>A0ABT7NJY8</accession>
<organism evidence="2 3">
    <name type="scientific">Sphingobacterium hotanense</name>
    <dbReference type="NCBI Taxonomy" id="649196"/>
    <lineage>
        <taxon>Bacteria</taxon>
        <taxon>Pseudomonadati</taxon>
        <taxon>Bacteroidota</taxon>
        <taxon>Sphingobacteriia</taxon>
        <taxon>Sphingobacteriales</taxon>
        <taxon>Sphingobacteriaceae</taxon>
        <taxon>Sphingobacterium</taxon>
    </lineage>
</organism>
<feature type="chain" id="PRO_5045486984" description="Outer membrane protein beta-barrel domain-containing protein" evidence="1">
    <location>
        <begin position="21"/>
        <end position="286"/>
    </location>
</feature>
<dbReference type="EMBL" id="JACAGK010000009">
    <property type="protein sequence ID" value="MDM1047545.1"/>
    <property type="molecule type" value="Genomic_DNA"/>
</dbReference>
<sequence length="286" mass="32073">MQLKRILSLGLISIPFLLNAQTLKCPPVDRYGNANQKFDLTVGAGPTFLYGDINHETNVGYAGALKLDYKLYKGLYIGLEGQLGRLTARGNDNVLDPDWDPRFVENQFYVTGLLNATVYPYRFFVNERDLFRATGIEKYVLNGFYVGIGAGAIFNNYAKIQRGTTFRYRASDGTEIVQEIPEGIVNGPYELVERYDEAGNLVATKQFKSKSKDILFPVLNAGLAVPLNKYSSYYRSGYYSLVVNTQFTFSQGEDIDGYDPLTADGASASKYNDMYNFTSLGIRYTF</sequence>
<protein>
    <recommendedName>
        <fullName evidence="4">Outer membrane protein beta-barrel domain-containing protein</fullName>
    </recommendedName>
</protein>
<keyword evidence="3" id="KW-1185">Reference proteome</keyword>
<keyword evidence="1" id="KW-0732">Signal</keyword>
<name>A0ABT7NJY8_9SPHI</name>
<gene>
    <name evidence="2" type="ORF">HX018_04725</name>
</gene>
<evidence type="ECO:0000313" key="2">
    <source>
        <dbReference type="EMBL" id="MDM1047545.1"/>
    </source>
</evidence>
<evidence type="ECO:0000313" key="3">
    <source>
        <dbReference type="Proteomes" id="UP001170954"/>
    </source>
</evidence>
<feature type="signal peptide" evidence="1">
    <location>
        <begin position="1"/>
        <end position="20"/>
    </location>
</feature>
<dbReference type="RefSeq" id="WP_149526315.1">
    <property type="nucleotide sequence ID" value="NZ_CP030848.1"/>
</dbReference>
<evidence type="ECO:0008006" key="4">
    <source>
        <dbReference type="Google" id="ProtNLM"/>
    </source>
</evidence>
<proteinExistence type="predicted"/>
<dbReference type="Proteomes" id="UP001170954">
    <property type="component" value="Unassembled WGS sequence"/>
</dbReference>
<reference evidence="2" key="1">
    <citation type="submission" date="2020-06" db="EMBL/GenBank/DDBJ databases">
        <authorList>
            <person name="Dong N."/>
        </authorList>
    </citation>
    <scope>NUCLEOTIDE SEQUENCE</scope>
    <source>
        <strain evidence="2">R1692</strain>
    </source>
</reference>
<evidence type="ECO:0000256" key="1">
    <source>
        <dbReference type="SAM" id="SignalP"/>
    </source>
</evidence>
<reference evidence="2" key="2">
    <citation type="journal article" date="2022" name="Sci. Total Environ.">
        <title>Prevalence, transmission, and molecular epidemiology of tet(X)-positive bacteria among humans, animals, and environmental niches in China: An epidemiological, and genomic-based study.</title>
        <authorList>
            <person name="Dong N."/>
            <person name="Zeng Y."/>
            <person name="Cai C."/>
            <person name="Sun C."/>
            <person name="Lu J."/>
            <person name="Liu C."/>
            <person name="Zhou H."/>
            <person name="Sun Q."/>
            <person name="Shu L."/>
            <person name="Wang H."/>
            <person name="Wang Y."/>
            <person name="Wang S."/>
            <person name="Wu C."/>
            <person name="Chan E.W."/>
            <person name="Chen G."/>
            <person name="Shen Z."/>
            <person name="Chen S."/>
            <person name="Zhang R."/>
        </authorList>
    </citation>
    <scope>NUCLEOTIDE SEQUENCE</scope>
    <source>
        <strain evidence="2">R1692</strain>
    </source>
</reference>
<comment type="caution">
    <text evidence="2">The sequence shown here is derived from an EMBL/GenBank/DDBJ whole genome shotgun (WGS) entry which is preliminary data.</text>
</comment>